<dbReference type="AlphaFoldDB" id="A0AAE1BUV1"/>
<accession>A0AAE1BUV1</accession>
<comment type="caution">
    <text evidence="2">The sequence shown here is derived from an EMBL/GenBank/DDBJ whole genome shotgun (WGS) entry which is preliminary data.</text>
</comment>
<dbReference type="EMBL" id="JAWQEG010005586">
    <property type="protein sequence ID" value="KAK3857527.1"/>
    <property type="molecule type" value="Genomic_DNA"/>
</dbReference>
<organism evidence="2 3">
    <name type="scientific">Petrolisthes cinctipes</name>
    <name type="common">Flat porcelain crab</name>
    <dbReference type="NCBI Taxonomy" id="88211"/>
    <lineage>
        <taxon>Eukaryota</taxon>
        <taxon>Metazoa</taxon>
        <taxon>Ecdysozoa</taxon>
        <taxon>Arthropoda</taxon>
        <taxon>Crustacea</taxon>
        <taxon>Multicrustacea</taxon>
        <taxon>Malacostraca</taxon>
        <taxon>Eumalacostraca</taxon>
        <taxon>Eucarida</taxon>
        <taxon>Decapoda</taxon>
        <taxon>Pleocyemata</taxon>
        <taxon>Anomura</taxon>
        <taxon>Galatheoidea</taxon>
        <taxon>Porcellanidae</taxon>
        <taxon>Petrolisthes</taxon>
    </lineage>
</organism>
<evidence type="ECO:0000313" key="2">
    <source>
        <dbReference type="EMBL" id="KAK3857527.1"/>
    </source>
</evidence>
<feature type="compositionally biased region" description="Polar residues" evidence="1">
    <location>
        <begin position="102"/>
        <end position="119"/>
    </location>
</feature>
<keyword evidence="3" id="KW-1185">Reference proteome</keyword>
<name>A0AAE1BUV1_PETCI</name>
<gene>
    <name evidence="2" type="ORF">Pcinc_036221</name>
</gene>
<evidence type="ECO:0000313" key="3">
    <source>
        <dbReference type="Proteomes" id="UP001286313"/>
    </source>
</evidence>
<protein>
    <submittedName>
        <fullName evidence="2">Uncharacterized protein</fullName>
    </submittedName>
</protein>
<sequence>MEERMDSLEGFGELKEEMAKLTESIQTKICEKIQTEARDTVKQKLEVRHASRCYLDSARLGYLCGNRQHFVLGHSCTIAALYSPLSPPAALACPDNAAPSCTKPQHGSQQPGRTYSPSK</sequence>
<reference evidence="2" key="1">
    <citation type="submission" date="2023-10" db="EMBL/GenBank/DDBJ databases">
        <title>Genome assemblies of two species of porcelain crab, Petrolisthes cinctipes and Petrolisthes manimaculis (Anomura: Porcellanidae).</title>
        <authorList>
            <person name="Angst P."/>
        </authorList>
    </citation>
    <scope>NUCLEOTIDE SEQUENCE</scope>
    <source>
        <strain evidence="2">PB745_01</strain>
        <tissue evidence="2">Gill</tissue>
    </source>
</reference>
<evidence type="ECO:0000256" key="1">
    <source>
        <dbReference type="SAM" id="MobiDB-lite"/>
    </source>
</evidence>
<dbReference type="Proteomes" id="UP001286313">
    <property type="component" value="Unassembled WGS sequence"/>
</dbReference>
<feature type="region of interest" description="Disordered" evidence="1">
    <location>
        <begin position="96"/>
        <end position="119"/>
    </location>
</feature>
<proteinExistence type="predicted"/>